<comment type="caution">
    <text evidence="1">The sequence shown here is derived from an EMBL/GenBank/DDBJ whole genome shotgun (WGS) entry which is preliminary data.</text>
</comment>
<proteinExistence type="predicted"/>
<dbReference type="Proteomes" id="UP001186974">
    <property type="component" value="Unassembled WGS sequence"/>
</dbReference>
<organism evidence="1 2">
    <name type="scientific">Coniosporium uncinatum</name>
    <dbReference type="NCBI Taxonomy" id="93489"/>
    <lineage>
        <taxon>Eukaryota</taxon>
        <taxon>Fungi</taxon>
        <taxon>Dikarya</taxon>
        <taxon>Ascomycota</taxon>
        <taxon>Pezizomycotina</taxon>
        <taxon>Dothideomycetes</taxon>
        <taxon>Dothideomycetes incertae sedis</taxon>
        <taxon>Coniosporium</taxon>
    </lineage>
</organism>
<sequence length="319" mass="35024">MASINVSSLSKPVLLVGTAVISLAIYLLATAIYNLFFHTLRNFPGPRLNAACPFIYHYWSCKGTSNQETLKLHNKYGEVVRISTNQLSFVGPSAWKAIYGFGHTQMDKHISQAAETPNFITAGNADHTRFRKALAPAFSEKGLREQEPVINAYVDVLISKLLTFAKSGEAIDMVKWYNLTTFDLIGDLSFGKPFGGLASDQMPEWVGFIFGVVKMIPFTAVMHEYPIVASIVASVVPRSLAEAPKKHAAMSKEAVLERVGDESKQGREDFMDAMLVSRGGKDRLTDDELASNAVVVILRGSETTATLLSGVTFWLLRTP</sequence>
<evidence type="ECO:0000313" key="2">
    <source>
        <dbReference type="Proteomes" id="UP001186974"/>
    </source>
</evidence>
<accession>A0ACC3DUZ2</accession>
<reference evidence="1" key="1">
    <citation type="submission" date="2024-09" db="EMBL/GenBank/DDBJ databases">
        <title>Black Yeasts Isolated from many extreme environments.</title>
        <authorList>
            <person name="Coleine C."/>
            <person name="Stajich J.E."/>
            <person name="Selbmann L."/>
        </authorList>
    </citation>
    <scope>NUCLEOTIDE SEQUENCE</scope>
    <source>
        <strain evidence="1">CCFEE 5737</strain>
    </source>
</reference>
<protein>
    <submittedName>
        <fullName evidence="1">Uncharacterized protein</fullName>
    </submittedName>
</protein>
<name>A0ACC3DUZ2_9PEZI</name>
<gene>
    <name evidence="1" type="ORF">LTS18_000727</name>
</gene>
<dbReference type="EMBL" id="JAWDJW010000533">
    <property type="protein sequence ID" value="KAK3080503.1"/>
    <property type="molecule type" value="Genomic_DNA"/>
</dbReference>
<keyword evidence="2" id="KW-1185">Reference proteome</keyword>
<evidence type="ECO:0000313" key="1">
    <source>
        <dbReference type="EMBL" id="KAK3080503.1"/>
    </source>
</evidence>